<evidence type="ECO:0000259" key="2">
    <source>
        <dbReference type="Pfam" id="PF05065"/>
    </source>
</evidence>
<dbReference type="Gene3D" id="3.30.2320.10">
    <property type="entry name" value="hypothetical protein PF0899 domain"/>
    <property type="match status" value="1"/>
</dbReference>
<gene>
    <name evidence="3" type="ORF">N5I32_01950</name>
</gene>
<name>A0ABT2NH81_9RHOB</name>
<evidence type="ECO:0000313" key="3">
    <source>
        <dbReference type="EMBL" id="MCT8328269.1"/>
    </source>
</evidence>
<dbReference type="InterPro" id="IPR054612">
    <property type="entry name" value="Phage_capsid-like_C"/>
</dbReference>
<dbReference type="RefSeq" id="WP_261493707.1">
    <property type="nucleotide sequence ID" value="NZ_JAOCQF010000001.1"/>
</dbReference>
<comment type="caution">
    <text evidence="3">The sequence shown here is derived from an EMBL/GenBank/DDBJ whole genome shotgun (WGS) entry which is preliminary data.</text>
</comment>
<comment type="subcellular location">
    <subcellularLocation>
        <location evidence="1">Virion</location>
    </subcellularLocation>
</comment>
<organism evidence="3 4">
    <name type="scientific">Albidovulum sediminis</name>
    <dbReference type="NCBI Taxonomy" id="3066345"/>
    <lineage>
        <taxon>Bacteria</taxon>
        <taxon>Pseudomonadati</taxon>
        <taxon>Pseudomonadota</taxon>
        <taxon>Alphaproteobacteria</taxon>
        <taxon>Rhodobacterales</taxon>
        <taxon>Paracoccaceae</taxon>
        <taxon>Albidovulum</taxon>
    </lineage>
</organism>
<accession>A0ABT2NH81</accession>
<protein>
    <submittedName>
        <fullName evidence="3">Phage major capsid protein</fullName>
    </submittedName>
</protein>
<dbReference type="SUPFAM" id="SSF56563">
    <property type="entry name" value="Major capsid protein gp5"/>
    <property type="match status" value="1"/>
</dbReference>
<dbReference type="Pfam" id="PF05065">
    <property type="entry name" value="Phage_capsid"/>
    <property type="match status" value="1"/>
</dbReference>
<dbReference type="Gene3D" id="3.30.2400.10">
    <property type="entry name" value="Major capsid protein gp5"/>
    <property type="match status" value="1"/>
</dbReference>
<keyword evidence="4" id="KW-1185">Reference proteome</keyword>
<reference evidence="4" key="1">
    <citation type="submission" date="2023-07" db="EMBL/GenBank/DDBJ databases">
        <title>Defluviimonas sediminis sp. nov., isolated from mangrove sediment.</title>
        <authorList>
            <person name="Liu L."/>
            <person name="Li J."/>
            <person name="Huang Y."/>
            <person name="Pan J."/>
            <person name="Li M."/>
        </authorList>
    </citation>
    <scope>NUCLEOTIDE SEQUENCE [LARGE SCALE GENOMIC DNA]</scope>
    <source>
        <strain evidence="4">FT324</strain>
    </source>
</reference>
<evidence type="ECO:0000313" key="4">
    <source>
        <dbReference type="Proteomes" id="UP001205601"/>
    </source>
</evidence>
<dbReference type="InterPro" id="IPR024455">
    <property type="entry name" value="Phage_capsid"/>
</dbReference>
<dbReference type="EMBL" id="JAOCQF010000001">
    <property type="protein sequence ID" value="MCT8328269.1"/>
    <property type="molecule type" value="Genomic_DNA"/>
</dbReference>
<sequence>MDPLLEIKTTLETIKGKAGEVDGVKADIETLKRSFEDLEAVISRPAGNGGGEYVSPQQKEHADTFAKWLRNPRDMEIRAQLRALETKTASGLSDSSGGALVPELIVNQILKRLKDGSVIRSLASVRSVGTSDVKMILSNNEASSAWVGETGTRSQTTEPTIEPRSPTFGTLYSYVYTTEELAMDSQFDIASWFSDAIADEMIVQEGVAFISGNGSNKPTGMLNTSPSSAGDNDSPARNVAAFKYVPTGVAGAFPADMLGSPASNPADVLVDTVYDLRAPYRRNASWLMNSATAGVLRKWKDADGRHIWTDSLAAGQPARLMGYPVAIDEAMPDIGSNTFPVGFGDFSRGYGIFDLGGLRITIDDNITTPGLVKYYFRKRVGGCVLNNNAVRFIKCAAS</sequence>
<dbReference type="NCBIfam" id="TIGR01554">
    <property type="entry name" value="major_cap_HK97"/>
    <property type="match status" value="1"/>
</dbReference>
<dbReference type="Proteomes" id="UP001205601">
    <property type="component" value="Unassembled WGS sequence"/>
</dbReference>
<evidence type="ECO:0000256" key="1">
    <source>
        <dbReference type="ARBA" id="ARBA00004328"/>
    </source>
</evidence>
<feature type="domain" description="Phage capsid-like C-terminal" evidence="2">
    <location>
        <begin position="97"/>
        <end position="394"/>
    </location>
</feature>
<proteinExistence type="predicted"/>